<dbReference type="Proteomes" id="UP001596028">
    <property type="component" value="Unassembled WGS sequence"/>
</dbReference>
<dbReference type="PROSITE" id="PS50928">
    <property type="entry name" value="ABC_TM1"/>
    <property type="match status" value="1"/>
</dbReference>
<reference evidence="10" key="1">
    <citation type="journal article" date="2019" name="Int. J. Syst. Evol. Microbiol.">
        <title>The Global Catalogue of Microorganisms (GCM) 10K type strain sequencing project: providing services to taxonomists for standard genome sequencing and annotation.</title>
        <authorList>
            <consortium name="The Broad Institute Genomics Platform"/>
            <consortium name="The Broad Institute Genome Sequencing Center for Infectious Disease"/>
            <person name="Wu L."/>
            <person name="Ma J."/>
        </authorList>
    </citation>
    <scope>NUCLEOTIDE SEQUENCE [LARGE SCALE GENOMIC DNA]</scope>
    <source>
        <strain evidence="10">CCUG 49571</strain>
    </source>
</reference>
<evidence type="ECO:0000256" key="1">
    <source>
        <dbReference type="ARBA" id="ARBA00004651"/>
    </source>
</evidence>
<evidence type="ECO:0000256" key="5">
    <source>
        <dbReference type="ARBA" id="ARBA00022989"/>
    </source>
</evidence>
<protein>
    <submittedName>
        <fullName evidence="9">Carbohydrate ABC transporter permease</fullName>
    </submittedName>
</protein>
<comment type="similarity">
    <text evidence="7">Belongs to the binding-protein-dependent transport system permease family.</text>
</comment>
<dbReference type="PANTHER" id="PTHR43744">
    <property type="entry name" value="ABC TRANSPORTER PERMEASE PROTEIN MG189-RELATED-RELATED"/>
    <property type="match status" value="1"/>
</dbReference>
<accession>A0ABV9FIE0</accession>
<feature type="transmembrane region" description="Helical" evidence="7">
    <location>
        <begin position="108"/>
        <end position="130"/>
    </location>
</feature>
<evidence type="ECO:0000259" key="8">
    <source>
        <dbReference type="PROSITE" id="PS50928"/>
    </source>
</evidence>
<feature type="transmembrane region" description="Helical" evidence="7">
    <location>
        <begin position="75"/>
        <end position="96"/>
    </location>
</feature>
<feature type="transmembrane region" description="Helical" evidence="7">
    <location>
        <begin position="12"/>
        <end position="33"/>
    </location>
</feature>
<keyword evidence="4 7" id="KW-0812">Transmembrane</keyword>
<comment type="subcellular location">
    <subcellularLocation>
        <location evidence="1 7">Cell membrane</location>
        <topology evidence="1 7">Multi-pass membrane protein</topology>
    </subcellularLocation>
</comment>
<evidence type="ECO:0000256" key="3">
    <source>
        <dbReference type="ARBA" id="ARBA00022475"/>
    </source>
</evidence>
<evidence type="ECO:0000313" key="10">
    <source>
        <dbReference type="Proteomes" id="UP001596028"/>
    </source>
</evidence>
<feature type="transmembrane region" description="Helical" evidence="7">
    <location>
        <begin position="244"/>
        <end position="262"/>
    </location>
</feature>
<feature type="domain" description="ABC transmembrane type-1" evidence="8">
    <location>
        <begin position="71"/>
        <end position="262"/>
    </location>
</feature>
<dbReference type="InterPro" id="IPR035906">
    <property type="entry name" value="MetI-like_sf"/>
</dbReference>
<sequence>MSERLANRLRHVFLILLCLVLLVPFYIAVVNAFKPKDAIVADPMGIPFAQLTLRNFAEAAFTPTFNIFKAYGTTALITIASIVCLVALGSMMSYVLARTKHRFFTFAYLLLLAGMMIPPQVILIPIIKLLRALGLMFSETGLILYNTGWYIPFTAFIYTGFIRTISKELDESAMMEGANGFQIFWRIIFPILKPPTASVVIFLFLFVWNDFLNPLVLLGSTKGYTVTTGIYMAVGQYSTNWDQIFALVVLASLPVLIVFLLLQRYFVSGLADGAVKG</sequence>
<keyword evidence="2 7" id="KW-0813">Transport</keyword>
<name>A0ABV9FIE0_9BACL</name>
<evidence type="ECO:0000256" key="4">
    <source>
        <dbReference type="ARBA" id="ARBA00022692"/>
    </source>
</evidence>
<dbReference type="EMBL" id="JBHSEP010000026">
    <property type="protein sequence ID" value="MFC4601427.1"/>
    <property type="molecule type" value="Genomic_DNA"/>
</dbReference>
<proteinExistence type="inferred from homology"/>
<feature type="transmembrane region" description="Helical" evidence="7">
    <location>
        <begin position="142"/>
        <end position="162"/>
    </location>
</feature>
<dbReference type="SUPFAM" id="SSF161098">
    <property type="entry name" value="MetI-like"/>
    <property type="match status" value="1"/>
</dbReference>
<evidence type="ECO:0000313" key="9">
    <source>
        <dbReference type="EMBL" id="MFC4601427.1"/>
    </source>
</evidence>
<comment type="caution">
    <text evidence="9">The sequence shown here is derived from an EMBL/GenBank/DDBJ whole genome shotgun (WGS) entry which is preliminary data.</text>
</comment>
<gene>
    <name evidence="9" type="ORF">ACFO3S_24500</name>
</gene>
<evidence type="ECO:0000256" key="7">
    <source>
        <dbReference type="RuleBase" id="RU363032"/>
    </source>
</evidence>
<keyword evidence="10" id="KW-1185">Reference proteome</keyword>
<dbReference type="Gene3D" id="1.10.3720.10">
    <property type="entry name" value="MetI-like"/>
    <property type="match status" value="1"/>
</dbReference>
<keyword evidence="5 7" id="KW-1133">Transmembrane helix</keyword>
<dbReference type="CDD" id="cd06261">
    <property type="entry name" value="TM_PBP2"/>
    <property type="match status" value="1"/>
</dbReference>
<evidence type="ECO:0000256" key="6">
    <source>
        <dbReference type="ARBA" id="ARBA00023136"/>
    </source>
</evidence>
<keyword evidence="3" id="KW-1003">Cell membrane</keyword>
<dbReference type="Pfam" id="PF00528">
    <property type="entry name" value="BPD_transp_1"/>
    <property type="match status" value="1"/>
</dbReference>
<feature type="transmembrane region" description="Helical" evidence="7">
    <location>
        <begin position="183"/>
        <end position="208"/>
    </location>
</feature>
<organism evidence="9 10">
    <name type="scientific">Cohnella hongkongensis</name>
    <dbReference type="NCBI Taxonomy" id="178337"/>
    <lineage>
        <taxon>Bacteria</taxon>
        <taxon>Bacillati</taxon>
        <taxon>Bacillota</taxon>
        <taxon>Bacilli</taxon>
        <taxon>Bacillales</taxon>
        <taxon>Paenibacillaceae</taxon>
        <taxon>Cohnella</taxon>
    </lineage>
</organism>
<dbReference type="InterPro" id="IPR000515">
    <property type="entry name" value="MetI-like"/>
</dbReference>
<keyword evidence="6 7" id="KW-0472">Membrane</keyword>
<dbReference type="RefSeq" id="WP_378101472.1">
    <property type="nucleotide sequence ID" value="NZ_JBHSEP010000026.1"/>
</dbReference>
<evidence type="ECO:0000256" key="2">
    <source>
        <dbReference type="ARBA" id="ARBA00022448"/>
    </source>
</evidence>
<dbReference type="PANTHER" id="PTHR43744:SF3">
    <property type="entry name" value="LACTOSE TRANSPORT SYSTEM PERMEASE PROTEIN LACG"/>
    <property type="match status" value="1"/>
</dbReference>